<dbReference type="SUPFAM" id="SSF49785">
    <property type="entry name" value="Galactose-binding domain-like"/>
    <property type="match status" value="1"/>
</dbReference>
<comment type="catalytic activity">
    <reaction evidence="1">
        <text>Hydrolysis of terminal non-reducing beta-D-galactose residues in beta-D-galactosides.</text>
        <dbReference type="EC" id="3.2.1.23"/>
    </reaction>
</comment>
<dbReference type="InterPro" id="IPR004199">
    <property type="entry name" value="B-gal_small/dom_5"/>
</dbReference>
<keyword evidence="10" id="KW-0326">Glycosidase</keyword>
<dbReference type="Gene3D" id="2.60.120.260">
    <property type="entry name" value="Galactose-binding domain-like"/>
    <property type="match status" value="1"/>
</dbReference>
<dbReference type="PRINTS" id="PR00132">
    <property type="entry name" value="GLHYDRLASE2"/>
</dbReference>
<dbReference type="AlphaFoldDB" id="A0A4U0H807"/>
<dbReference type="Gene3D" id="2.70.98.10">
    <property type="match status" value="1"/>
</dbReference>
<dbReference type="Pfam" id="PF16353">
    <property type="entry name" value="LacZ_4"/>
    <property type="match status" value="1"/>
</dbReference>
<dbReference type="Gene3D" id="2.60.40.10">
    <property type="entry name" value="Immunoglobulins"/>
    <property type="match status" value="2"/>
</dbReference>
<dbReference type="SMART" id="SM01038">
    <property type="entry name" value="Bgal_small_N"/>
    <property type="match status" value="1"/>
</dbReference>
<dbReference type="InterPro" id="IPR014718">
    <property type="entry name" value="GH-type_carb-bd"/>
</dbReference>
<evidence type="ECO:0000256" key="10">
    <source>
        <dbReference type="ARBA" id="ARBA00023295"/>
    </source>
</evidence>
<evidence type="ECO:0000259" key="13">
    <source>
        <dbReference type="SMART" id="SM00560"/>
    </source>
</evidence>
<dbReference type="InterPro" id="IPR006103">
    <property type="entry name" value="Glyco_hydro_2_cat"/>
</dbReference>
<keyword evidence="16" id="KW-1185">Reference proteome</keyword>
<feature type="domain" description="LamG-like jellyroll fold" evidence="13">
    <location>
        <begin position="642"/>
        <end position="776"/>
    </location>
</feature>
<dbReference type="InterPro" id="IPR023232">
    <property type="entry name" value="Glyco_hydro_2_AS"/>
</dbReference>
<evidence type="ECO:0000256" key="2">
    <source>
        <dbReference type="ARBA" id="ARBA00001913"/>
    </source>
</evidence>
<dbReference type="Pfam" id="PF00703">
    <property type="entry name" value="Glyco_hydro_2"/>
    <property type="match status" value="1"/>
</dbReference>
<accession>A0A4U0H807</accession>
<comment type="subunit">
    <text evidence="4">Monomer.</text>
</comment>
<keyword evidence="9" id="KW-1015">Disulfide bond</keyword>
<dbReference type="Proteomes" id="UP000309872">
    <property type="component" value="Unassembled WGS sequence"/>
</dbReference>
<dbReference type="SUPFAM" id="SSF49899">
    <property type="entry name" value="Concanavalin A-like lectins/glucanases"/>
    <property type="match status" value="1"/>
</dbReference>
<dbReference type="RefSeq" id="WP_136818735.1">
    <property type="nucleotide sequence ID" value="NZ_BMJX01000001.1"/>
</dbReference>
<keyword evidence="6 12" id="KW-0732">Signal</keyword>
<gene>
    <name evidence="15" type="ORF">FAZ19_00975</name>
</gene>
<organism evidence="15 16">
    <name type="scientific">Sphingobacterium alkalisoli</name>
    <dbReference type="NCBI Taxonomy" id="1874115"/>
    <lineage>
        <taxon>Bacteria</taxon>
        <taxon>Pseudomonadati</taxon>
        <taxon>Bacteroidota</taxon>
        <taxon>Sphingobacteriia</taxon>
        <taxon>Sphingobacteriales</taxon>
        <taxon>Sphingobacteriaceae</taxon>
        <taxon>Sphingobacterium</taxon>
    </lineage>
</organism>
<dbReference type="Gene3D" id="3.20.20.80">
    <property type="entry name" value="Glycosidases"/>
    <property type="match status" value="1"/>
</dbReference>
<dbReference type="GO" id="GO:0009341">
    <property type="term" value="C:beta-galactosidase complex"/>
    <property type="evidence" value="ECO:0007669"/>
    <property type="project" value="InterPro"/>
</dbReference>
<dbReference type="InterPro" id="IPR017853">
    <property type="entry name" value="GH"/>
</dbReference>
<name>A0A4U0H807_9SPHI</name>
<dbReference type="SUPFAM" id="SSF51445">
    <property type="entry name" value="(Trans)glycosidases"/>
    <property type="match status" value="1"/>
</dbReference>
<evidence type="ECO:0000256" key="3">
    <source>
        <dbReference type="ARBA" id="ARBA00007401"/>
    </source>
</evidence>
<feature type="domain" description="Beta galactosidase small chain/" evidence="14">
    <location>
        <begin position="964"/>
        <end position="1252"/>
    </location>
</feature>
<dbReference type="SUPFAM" id="SSF49303">
    <property type="entry name" value="beta-Galactosidase/glucuronidase domain"/>
    <property type="match status" value="2"/>
</dbReference>
<protein>
    <recommendedName>
        <fullName evidence="5">beta-galactosidase</fullName>
        <ecNumber evidence="5">3.2.1.23</ecNumber>
    </recommendedName>
    <alternativeName>
        <fullName evidence="11">Lactase</fullName>
    </alternativeName>
</protein>
<dbReference type="InterPro" id="IPR013320">
    <property type="entry name" value="ConA-like_dom_sf"/>
</dbReference>
<dbReference type="InterPro" id="IPR013783">
    <property type="entry name" value="Ig-like_fold"/>
</dbReference>
<dbReference type="InterPro" id="IPR011013">
    <property type="entry name" value="Gal_mutarotase_sf_dom"/>
</dbReference>
<evidence type="ECO:0000256" key="11">
    <source>
        <dbReference type="ARBA" id="ARBA00032230"/>
    </source>
</evidence>
<dbReference type="OrthoDB" id="9801077at2"/>
<comment type="caution">
    <text evidence="15">The sequence shown here is derived from an EMBL/GenBank/DDBJ whole genome shotgun (WGS) entry which is preliminary data.</text>
</comment>
<feature type="signal peptide" evidence="12">
    <location>
        <begin position="1"/>
        <end position="22"/>
    </location>
</feature>
<dbReference type="Pfam" id="PF02836">
    <property type="entry name" value="Glyco_hydro_2_C"/>
    <property type="match status" value="1"/>
</dbReference>
<dbReference type="InterPro" id="IPR032312">
    <property type="entry name" value="LacZ_4"/>
</dbReference>
<evidence type="ECO:0000259" key="14">
    <source>
        <dbReference type="SMART" id="SM01038"/>
    </source>
</evidence>
<comment type="similarity">
    <text evidence="3">Belongs to the glycosyl hydrolase 2 family.</text>
</comment>
<dbReference type="Pfam" id="PF13385">
    <property type="entry name" value="Laminin_G_3"/>
    <property type="match status" value="1"/>
</dbReference>
<dbReference type="Pfam" id="PF02837">
    <property type="entry name" value="Glyco_hydro_2_N"/>
    <property type="match status" value="1"/>
</dbReference>
<dbReference type="EMBL" id="SUKA01000001">
    <property type="protein sequence ID" value="TJY67868.1"/>
    <property type="molecule type" value="Genomic_DNA"/>
</dbReference>
<evidence type="ECO:0000256" key="7">
    <source>
        <dbReference type="ARBA" id="ARBA00022801"/>
    </source>
</evidence>
<dbReference type="InterPro" id="IPR008979">
    <property type="entry name" value="Galactose-bd-like_sf"/>
</dbReference>
<comment type="cofactor">
    <cofactor evidence="2">
        <name>Ca(2+)</name>
        <dbReference type="ChEBI" id="CHEBI:29108"/>
    </cofactor>
</comment>
<dbReference type="InterPro" id="IPR006104">
    <property type="entry name" value="Glyco_hydro_2_N"/>
</dbReference>
<evidence type="ECO:0000313" key="15">
    <source>
        <dbReference type="EMBL" id="TJY67868.1"/>
    </source>
</evidence>
<dbReference type="GO" id="GO:0004565">
    <property type="term" value="F:beta-galactosidase activity"/>
    <property type="evidence" value="ECO:0007669"/>
    <property type="project" value="UniProtKB-EC"/>
</dbReference>
<proteinExistence type="inferred from homology"/>
<reference evidence="15 16" key="1">
    <citation type="submission" date="2019-04" db="EMBL/GenBank/DDBJ databases">
        <title>Sphingobacterium olei sp. nov., isolated from oil-contaminated soil.</title>
        <authorList>
            <person name="Liu B."/>
        </authorList>
    </citation>
    <scope>NUCLEOTIDE SEQUENCE [LARGE SCALE GENOMIC DNA]</scope>
    <source>
        <strain evidence="15 16">Y3L14</strain>
    </source>
</reference>
<dbReference type="PANTHER" id="PTHR46323">
    <property type="entry name" value="BETA-GALACTOSIDASE"/>
    <property type="match status" value="1"/>
</dbReference>
<dbReference type="InterPro" id="IPR050347">
    <property type="entry name" value="Bact_Beta-galactosidase"/>
</dbReference>
<evidence type="ECO:0000256" key="6">
    <source>
        <dbReference type="ARBA" id="ARBA00022729"/>
    </source>
</evidence>
<dbReference type="Gene3D" id="2.60.120.200">
    <property type="match status" value="1"/>
</dbReference>
<evidence type="ECO:0000256" key="4">
    <source>
        <dbReference type="ARBA" id="ARBA00011245"/>
    </source>
</evidence>
<keyword evidence="7" id="KW-0378">Hydrolase</keyword>
<dbReference type="GO" id="GO:0030246">
    <property type="term" value="F:carbohydrate binding"/>
    <property type="evidence" value="ECO:0007669"/>
    <property type="project" value="InterPro"/>
</dbReference>
<evidence type="ECO:0000256" key="12">
    <source>
        <dbReference type="SAM" id="SignalP"/>
    </source>
</evidence>
<dbReference type="EC" id="3.2.1.23" evidence="5"/>
<sequence>MKQIVGLIVGLFITLASFTISAQQSKFANVYPFIENTAVFEINQTEGHTVCIPFKSVGEALNLQKSKSANVLPLNGRWKFHYADTPEGTPNDFFKSNFNDQKWSEITVPSNWEMQGFGDPLFRNVAHPFRSNPPFVPREYNPTGSYRKTFTLPANWKSKRIFLRMEKTASASFVWINGQEVGYNEGAQEPAEYDVTSFLKPGKNTIAVNVIKYSDGVYLESQDYWRLAGIFDDVWLYAKADVHLFDWYATTDLDENYENAKLNLQITVNNQSKTNKQNYKVRASLFNSDNVLVQNFASDAVQITADNKQIVSISSEVLNPKKWTAETPNLYRLTLELINNEGKIEEVITGRIGFKETEIRNQVFYLNGKAIKLNGINTHMQHPTLGHTMDEATIRKDFELFKQFNINCVRISHYPPVRRYLELADEYGFYIIDETGNEAHATESLGNNPDWEPMYRNRVKRMVLRDRNHPSILFWSAGNESGEGKNICAVIDEGRKYDTTRYWMYGGNAFSHHCEEIIGPRYPSPFDLKTQVGMVPESVDPRPSFMDEYLSVAGNAGGGLDEYWDVIYQYPRIMGGAIWDFVSPGLLEPVRKLTDSSPNKVATHIMGRAKLVAGHDGKGIDLNGHDQWVEVYQDRNIEISGDELTVSFWIFPRDLMKMGGTLLTKGNYQFGLQQVGDNSLDFYIYTSKKTVVRGALPEDWTQNWHHVAGIYDGKTISLFIDNKKVAEEPVTGNITNFPFPLNVGKNAETHGQHTSGYLCDAIIDQVGIFRTAIEINDLFTAKPDLKNRAALWLDFEHEQNDGEFFSYGIGARTYGSIWPDRVPEPEMWQIKKSAQPISVKWSNAEKMEIEVQNRNFFTNTNAFEARWNLEENGISIASGKLEVDAEPEAKKIYVLPIPKPQLKAGATYLATVSFHSKEAAQWAPKGFELYWDQLELPWIVPADKKLVQHQTNPLKVTDNEQHLIVSGVNFDYTFNKADGQLYSMKYMGKELLKQGAQLNVWRAPLANEQDDWTYPAVNVFPRIEGYGRMVATSWYSIGLDKMKSKLESFRVENKAENTIVSIREIALFGNGRGAGFENEMIYTITPDGEISLQHTINPNGKMPMSLPRIGTKWVFDDQMQHVEWFGRGPEENYPDRKTGYRVGLYQSTVDAMFVPYLLPQDCGLRTDNRYVRLANAEGIGIEFSAANPFNFNCYNYSTENLSKAKYTYDLIKSDGVTFNFDYQTTGVGCTAIGVINKYQTIPQTIQFTSSIKPFKINK</sequence>
<evidence type="ECO:0000256" key="5">
    <source>
        <dbReference type="ARBA" id="ARBA00012756"/>
    </source>
</evidence>
<evidence type="ECO:0000313" key="16">
    <source>
        <dbReference type="Proteomes" id="UP000309872"/>
    </source>
</evidence>
<evidence type="ECO:0000256" key="8">
    <source>
        <dbReference type="ARBA" id="ARBA00022837"/>
    </source>
</evidence>
<evidence type="ECO:0000256" key="9">
    <source>
        <dbReference type="ARBA" id="ARBA00023157"/>
    </source>
</evidence>
<dbReference type="InterPro" id="IPR006558">
    <property type="entry name" value="LamG-like"/>
</dbReference>
<keyword evidence="8" id="KW-0106">Calcium</keyword>
<dbReference type="InterPro" id="IPR036156">
    <property type="entry name" value="Beta-gal/glucu_dom_sf"/>
</dbReference>
<dbReference type="Pfam" id="PF02929">
    <property type="entry name" value="Bgal_small_N"/>
    <property type="match status" value="1"/>
</dbReference>
<dbReference type="SMART" id="SM00560">
    <property type="entry name" value="LamGL"/>
    <property type="match status" value="1"/>
</dbReference>
<dbReference type="InterPro" id="IPR006101">
    <property type="entry name" value="Glyco_hydro_2"/>
</dbReference>
<dbReference type="PANTHER" id="PTHR46323:SF2">
    <property type="entry name" value="BETA-GALACTOSIDASE"/>
    <property type="match status" value="1"/>
</dbReference>
<evidence type="ECO:0000256" key="1">
    <source>
        <dbReference type="ARBA" id="ARBA00001412"/>
    </source>
</evidence>
<feature type="chain" id="PRO_5020268030" description="beta-galactosidase" evidence="12">
    <location>
        <begin position="23"/>
        <end position="1258"/>
    </location>
</feature>
<dbReference type="GO" id="GO:0005990">
    <property type="term" value="P:lactose catabolic process"/>
    <property type="evidence" value="ECO:0007669"/>
    <property type="project" value="TreeGrafter"/>
</dbReference>
<dbReference type="PROSITE" id="PS00608">
    <property type="entry name" value="GLYCOSYL_HYDROL_F2_2"/>
    <property type="match status" value="1"/>
</dbReference>
<dbReference type="SUPFAM" id="SSF74650">
    <property type="entry name" value="Galactose mutarotase-like"/>
    <property type="match status" value="1"/>
</dbReference>
<dbReference type="InterPro" id="IPR006102">
    <property type="entry name" value="Ig-like_GH2"/>
</dbReference>